<evidence type="ECO:0000313" key="2">
    <source>
        <dbReference type="Proteomes" id="UP001165541"/>
    </source>
</evidence>
<comment type="caution">
    <text evidence="1">The sequence shown here is derived from an EMBL/GenBank/DDBJ whole genome shotgun (WGS) entry which is preliminary data.</text>
</comment>
<proteinExistence type="predicted"/>
<accession>A0ABT0YSX1</accession>
<dbReference type="Proteomes" id="UP001165541">
    <property type="component" value="Unassembled WGS sequence"/>
</dbReference>
<name>A0ABT0YSX1_9BURK</name>
<protein>
    <submittedName>
        <fullName evidence="1">N-formylglutamate amidohydrolase</fullName>
    </submittedName>
</protein>
<dbReference type="SUPFAM" id="SSF53187">
    <property type="entry name" value="Zn-dependent exopeptidases"/>
    <property type="match status" value="1"/>
</dbReference>
<dbReference type="EMBL" id="JAMKFE010000014">
    <property type="protein sequence ID" value="MCM5681849.1"/>
    <property type="molecule type" value="Genomic_DNA"/>
</dbReference>
<dbReference type="RefSeq" id="WP_251780329.1">
    <property type="nucleotide sequence ID" value="NZ_JAMKFE010000014.1"/>
</dbReference>
<keyword evidence="2" id="KW-1185">Reference proteome</keyword>
<dbReference type="Gene3D" id="3.40.630.40">
    <property type="entry name" value="Zn-dependent exopeptidases"/>
    <property type="match status" value="1"/>
</dbReference>
<evidence type="ECO:0000313" key="1">
    <source>
        <dbReference type="EMBL" id="MCM5681849.1"/>
    </source>
</evidence>
<reference evidence="1" key="1">
    <citation type="submission" date="2022-05" db="EMBL/GenBank/DDBJ databases">
        <title>Schlegelella sp. nov., isolated from mangrove soil.</title>
        <authorList>
            <person name="Liu Y."/>
            <person name="Ge X."/>
            <person name="Liu W."/>
        </authorList>
    </citation>
    <scope>NUCLEOTIDE SEQUENCE</scope>
    <source>
        <strain evidence="1">S2-27</strain>
    </source>
</reference>
<sequence>MTLSDIASFWDRHPACTLHPGRTALVLDSPHSGTLYPADFRFACPAQALRMAEDTDVDTLWGFAPSMGAALLLAHFPRSYIDVNRALDELDASMLTGTWPLPLARSTKVRLGKGLIWRQLDDGTPIYDRGLSVAEAQMRIDRCWQPYHRLLDEAIAEARSRHPMVIHIDCHSMPSVAQAYSTEHPYEAHPDFVLGDRDGTTAAPQLTRWIERFLNSRGYTVGVNHPYKGVEIVRRHGRPSEGCHSIQLEINKRLYMNETTLERRAEFDRVQAALRELLEQLTATKHNF</sequence>
<dbReference type="Pfam" id="PF05013">
    <property type="entry name" value="FGase"/>
    <property type="match status" value="1"/>
</dbReference>
<organism evidence="1 2">
    <name type="scientific">Caldimonas mangrovi</name>
    <dbReference type="NCBI Taxonomy" id="2944811"/>
    <lineage>
        <taxon>Bacteria</taxon>
        <taxon>Pseudomonadati</taxon>
        <taxon>Pseudomonadota</taxon>
        <taxon>Betaproteobacteria</taxon>
        <taxon>Burkholderiales</taxon>
        <taxon>Sphaerotilaceae</taxon>
        <taxon>Caldimonas</taxon>
    </lineage>
</organism>
<gene>
    <name evidence="1" type="ORF">M8A51_20165</name>
</gene>
<dbReference type="InterPro" id="IPR007709">
    <property type="entry name" value="N-FG_amidohydro"/>
</dbReference>